<reference evidence="2" key="1">
    <citation type="journal article" date="2019" name="Int. J. Syst. Evol. Microbiol.">
        <title>The Global Catalogue of Microorganisms (GCM) 10K type strain sequencing project: providing services to taxonomists for standard genome sequencing and annotation.</title>
        <authorList>
            <consortium name="The Broad Institute Genomics Platform"/>
            <consortium name="The Broad Institute Genome Sequencing Center for Infectious Disease"/>
            <person name="Wu L."/>
            <person name="Ma J."/>
        </authorList>
    </citation>
    <scope>NUCLEOTIDE SEQUENCE [LARGE SCALE GENOMIC DNA]</scope>
    <source>
        <strain evidence="2">ICMP 6774ER</strain>
    </source>
</reference>
<dbReference type="InterPro" id="IPR036237">
    <property type="entry name" value="Xyl_isomerase-like_sf"/>
</dbReference>
<sequence length="263" mass="29608">MIIGVNVTSPRGFDHAEAYWAEGLVDYFELMLDNFLRVDPDLLARKMDGRPTGIHIMSSRFLHRTQDELSELAGRMRRVLAAIQPVYVSDHLGLHMVDSQFLPDMVEVDYDRPRPLITAIEQWRDLIGYDLLLENFPSCSSSGKGQAAFFAEMARAIEVRPLLDLSNAIVAERNGGDAAAEWLTAGMEIAHCHISGYRPSDLDPSFIIDSHDQPVSVESWLLLERAWTEGGRIATLTVERDRVEDLDEWRSDLRRARGVAATA</sequence>
<dbReference type="RefSeq" id="WP_379577234.1">
    <property type="nucleotide sequence ID" value="NZ_JBHUFV010000051.1"/>
</dbReference>
<dbReference type="Gene3D" id="3.20.20.150">
    <property type="entry name" value="Divalent-metal-dependent TIM barrel enzymes"/>
    <property type="match status" value="1"/>
</dbReference>
<keyword evidence="2" id="KW-1185">Reference proteome</keyword>
<evidence type="ECO:0000313" key="1">
    <source>
        <dbReference type="EMBL" id="MFD1936708.1"/>
    </source>
</evidence>
<dbReference type="Proteomes" id="UP001597368">
    <property type="component" value="Unassembled WGS sequence"/>
</dbReference>
<dbReference type="SUPFAM" id="SSF51658">
    <property type="entry name" value="Xylose isomerase-like"/>
    <property type="match status" value="1"/>
</dbReference>
<evidence type="ECO:0000313" key="2">
    <source>
        <dbReference type="Proteomes" id="UP001597368"/>
    </source>
</evidence>
<name>A0ABW4T420_9ACTN</name>
<proteinExistence type="predicted"/>
<dbReference type="InterPro" id="IPR007801">
    <property type="entry name" value="MbnB/TglH/ChrH"/>
</dbReference>
<dbReference type="Pfam" id="PF05114">
    <property type="entry name" value="MbnB_TglH_ChrH"/>
    <property type="match status" value="1"/>
</dbReference>
<gene>
    <name evidence="1" type="ORF">ACFSKW_35080</name>
</gene>
<organism evidence="1 2">
    <name type="scientific">Nonomuraea mangrovi</name>
    <dbReference type="NCBI Taxonomy" id="2316207"/>
    <lineage>
        <taxon>Bacteria</taxon>
        <taxon>Bacillati</taxon>
        <taxon>Actinomycetota</taxon>
        <taxon>Actinomycetes</taxon>
        <taxon>Streptosporangiales</taxon>
        <taxon>Streptosporangiaceae</taxon>
        <taxon>Nonomuraea</taxon>
    </lineage>
</organism>
<protein>
    <submittedName>
        <fullName evidence="1">DUF692 family multinuclear iron-containing protein</fullName>
    </submittedName>
</protein>
<comment type="caution">
    <text evidence="1">The sequence shown here is derived from an EMBL/GenBank/DDBJ whole genome shotgun (WGS) entry which is preliminary data.</text>
</comment>
<dbReference type="EMBL" id="JBHUFV010000051">
    <property type="protein sequence ID" value="MFD1936708.1"/>
    <property type="molecule type" value="Genomic_DNA"/>
</dbReference>
<accession>A0ABW4T420</accession>